<dbReference type="PANTHER" id="PTHR32308:SF10">
    <property type="entry name" value="CITRATE LYASE SUBUNIT BETA"/>
    <property type="match status" value="1"/>
</dbReference>
<keyword evidence="5" id="KW-1185">Reference proteome</keyword>
<comment type="caution">
    <text evidence="4">The sequence shown here is derived from an EMBL/GenBank/DDBJ whole genome shotgun (WGS) entry which is preliminary data.</text>
</comment>
<dbReference type="AlphaFoldDB" id="A0A2S5ITZ4"/>
<protein>
    <submittedName>
        <fullName evidence="4">ATP/GTP-binding protein</fullName>
    </submittedName>
</protein>
<dbReference type="OrthoDB" id="348111at2"/>
<proteinExistence type="predicted"/>
<organism evidence="4 5">
    <name type="scientific">Arthrobacter pityocampae</name>
    <dbReference type="NCBI Taxonomy" id="547334"/>
    <lineage>
        <taxon>Bacteria</taxon>
        <taxon>Bacillati</taxon>
        <taxon>Actinomycetota</taxon>
        <taxon>Actinomycetes</taxon>
        <taxon>Micrococcales</taxon>
        <taxon>Micrococcaceae</taxon>
        <taxon>Arthrobacter</taxon>
    </lineage>
</organism>
<dbReference type="GO" id="GO:0003824">
    <property type="term" value="F:catalytic activity"/>
    <property type="evidence" value="ECO:0007669"/>
    <property type="project" value="InterPro"/>
</dbReference>
<dbReference type="GO" id="GO:0006107">
    <property type="term" value="P:oxaloacetate metabolic process"/>
    <property type="evidence" value="ECO:0007669"/>
    <property type="project" value="TreeGrafter"/>
</dbReference>
<evidence type="ECO:0000313" key="4">
    <source>
        <dbReference type="EMBL" id="PPB48052.1"/>
    </source>
</evidence>
<dbReference type="GO" id="GO:0000287">
    <property type="term" value="F:magnesium ion binding"/>
    <property type="evidence" value="ECO:0007669"/>
    <property type="project" value="TreeGrafter"/>
</dbReference>
<sequence length="391" mass="42950">MQHFRTLDPAEQERLFFLAPEHFDAGSDPLLLAVGLGATLYSPANRADLAKGVLKQTAAGCLSTVLCLEDAVPDDELDAAEDNLLAALADLDARHPDELPLLFIRCRSAEQLLRIGRRAGEHLRVVTGFVLPKFENETSRGRDFLDAVAQLNTESGRDNAGAPLRAMPIIEDPLTTHVETRLGALQNIAALIDEFQEIVLCVRLGATDMSSAFGIRRSRDLTIYDVQVVASAIGDVVNVLGRAEHARVISAPVWEHFTNSERLLKPLLRVTPFDAANEKELRQRILIDNLDGLLREIELDQANGLQGKTVIHPSHVPVVHAMLTVTHEQYVDALDVMSNAVGGVMASTYGNKMNELKPHRSWAERTLLRARAFGVARADVSFVELLEAGMR</sequence>
<dbReference type="RefSeq" id="WP_104122746.1">
    <property type="nucleotide sequence ID" value="NZ_PRKW01000007.1"/>
</dbReference>
<dbReference type="PANTHER" id="PTHR32308">
    <property type="entry name" value="LYASE BETA SUBUNIT, PUTATIVE (AFU_ORTHOLOGUE AFUA_4G13030)-RELATED"/>
    <property type="match status" value="1"/>
</dbReference>
<evidence type="ECO:0000313" key="5">
    <source>
        <dbReference type="Proteomes" id="UP000239297"/>
    </source>
</evidence>
<evidence type="ECO:0000256" key="1">
    <source>
        <dbReference type="ARBA" id="ARBA00001946"/>
    </source>
</evidence>
<dbReference type="InterPro" id="IPR039480">
    <property type="entry name" value="C-C_Bond_Lyase-like"/>
</dbReference>
<dbReference type="Proteomes" id="UP000239297">
    <property type="component" value="Unassembled WGS sequence"/>
</dbReference>
<evidence type="ECO:0000256" key="2">
    <source>
        <dbReference type="ARBA" id="ARBA00022723"/>
    </source>
</evidence>
<name>A0A2S5ITZ4_9MICC</name>
<comment type="cofactor">
    <cofactor evidence="1">
        <name>Mg(2+)</name>
        <dbReference type="ChEBI" id="CHEBI:18420"/>
    </cofactor>
</comment>
<dbReference type="EMBL" id="PRKW01000007">
    <property type="protein sequence ID" value="PPB48052.1"/>
    <property type="molecule type" value="Genomic_DNA"/>
</dbReference>
<keyword evidence="3" id="KW-0460">Magnesium</keyword>
<accession>A0A2S5ITZ4</accession>
<dbReference type="InterPro" id="IPR040442">
    <property type="entry name" value="Pyrv_kinase-like_dom_sf"/>
</dbReference>
<dbReference type="InterPro" id="IPR015813">
    <property type="entry name" value="Pyrv/PenolPyrv_kinase-like_dom"/>
</dbReference>
<dbReference type="SUPFAM" id="SSF51621">
    <property type="entry name" value="Phosphoenolpyruvate/pyruvate domain"/>
    <property type="match status" value="1"/>
</dbReference>
<dbReference type="Gene3D" id="3.20.20.60">
    <property type="entry name" value="Phosphoenolpyruvate-binding domains"/>
    <property type="match status" value="1"/>
</dbReference>
<keyword evidence="2" id="KW-0479">Metal-binding</keyword>
<reference evidence="4 5" key="1">
    <citation type="journal article" date="2014" name="Int. J. Syst. Evol. Microbiol.">
        <title>Arthrobacter pityocampae sp. nov., isolated from Thaumetopoea pityocampa (Lep., Thaumetopoeidae).</title>
        <authorList>
            <person name="Ince I.A."/>
            <person name="Demirbag Z."/>
            <person name="Kati H."/>
        </authorList>
    </citation>
    <scope>NUCLEOTIDE SEQUENCE [LARGE SCALE GENOMIC DNA]</scope>
    <source>
        <strain evidence="4 5">Tp2</strain>
    </source>
</reference>
<dbReference type="Pfam" id="PF15617">
    <property type="entry name" value="C-C_Bond_Lyase"/>
    <property type="match status" value="1"/>
</dbReference>
<evidence type="ECO:0000256" key="3">
    <source>
        <dbReference type="ARBA" id="ARBA00022842"/>
    </source>
</evidence>
<gene>
    <name evidence="4" type="ORF">C4K88_16525</name>
</gene>